<sequence>MALEAQLHALNREHNNQAFLALKLKDEIQDMRRQKERAVVEKEAAALHVERKSKDVQAEEMQMSSMVESLSRKNRFLLRELDEAQRVNEEQYAQLIKANSDRSMLADQMEGLRKATSLEKQITQRQMEEAMQRLEEALAGLREELHDRECQVAELHMTHQEQVARLVEAQDARLSQAEAESAEKVREARRHQMELQAKLDAMKDTCEEHRLECEDYKRQANLQAEAATREIQRLQAQLADAEQQAGAKVAEIQELRLDLAKATAEAKDLGLSNGHLSRRKEELDLQVKRLQQEIQEAVTERQALSKDLEDTRKSLLSEQAAQLAHLESTRQSANVERKAVSQKYQAGLKDQQSKHEGEMRVLKKQLRNTRAEVVQLTDELLQVKMRSHELEAALSGLSGPMRSLAAAGGRGVLGDIGPQQDVGSGSGVVGADMIASMAALKQRQQKYMEAVGCA</sequence>
<organism evidence="2 3">
    <name type="scientific">Dunaliella salina</name>
    <name type="common">Green alga</name>
    <name type="synonym">Protococcus salinus</name>
    <dbReference type="NCBI Taxonomy" id="3046"/>
    <lineage>
        <taxon>Eukaryota</taxon>
        <taxon>Viridiplantae</taxon>
        <taxon>Chlorophyta</taxon>
        <taxon>core chlorophytes</taxon>
        <taxon>Chlorophyceae</taxon>
        <taxon>CS clade</taxon>
        <taxon>Chlamydomonadales</taxon>
        <taxon>Dunaliellaceae</taxon>
        <taxon>Dunaliella</taxon>
    </lineage>
</organism>
<accession>A0ABQ7H422</accession>
<reference evidence="2" key="1">
    <citation type="submission" date="2017-08" db="EMBL/GenBank/DDBJ databases">
        <authorList>
            <person name="Polle J.E."/>
            <person name="Barry K."/>
            <person name="Cushman J."/>
            <person name="Schmutz J."/>
            <person name="Tran D."/>
            <person name="Hathwaick L.T."/>
            <person name="Yim W.C."/>
            <person name="Jenkins J."/>
            <person name="Mckie-Krisberg Z.M."/>
            <person name="Prochnik S."/>
            <person name="Lindquist E."/>
            <person name="Dockter R.B."/>
            <person name="Adam C."/>
            <person name="Molina H."/>
            <person name="Bunkerborg J."/>
            <person name="Jin E."/>
            <person name="Buchheim M."/>
            <person name="Magnuson J."/>
        </authorList>
    </citation>
    <scope>NUCLEOTIDE SEQUENCE</scope>
    <source>
        <strain evidence="2">CCAP 19/18</strain>
    </source>
</reference>
<gene>
    <name evidence="2" type="ORF">DUNSADRAFT_12060</name>
</gene>
<keyword evidence="1" id="KW-0175">Coiled coil</keyword>
<evidence type="ECO:0000313" key="3">
    <source>
        <dbReference type="Proteomes" id="UP000815325"/>
    </source>
</evidence>
<protein>
    <submittedName>
        <fullName evidence="2">Uncharacterized protein</fullName>
    </submittedName>
</protein>
<keyword evidence="3" id="KW-1185">Reference proteome</keyword>
<proteinExistence type="predicted"/>
<dbReference type="Proteomes" id="UP000815325">
    <property type="component" value="Unassembled WGS sequence"/>
</dbReference>
<dbReference type="EMBL" id="MU069481">
    <property type="protein sequence ID" value="KAF5841604.1"/>
    <property type="molecule type" value="Genomic_DNA"/>
</dbReference>
<comment type="caution">
    <text evidence="2">The sequence shown here is derived from an EMBL/GenBank/DDBJ whole genome shotgun (WGS) entry which is preliminary data.</text>
</comment>
<evidence type="ECO:0000256" key="1">
    <source>
        <dbReference type="SAM" id="Coils"/>
    </source>
</evidence>
<feature type="coiled-coil region" evidence="1">
    <location>
        <begin position="67"/>
        <end position="314"/>
    </location>
</feature>
<evidence type="ECO:0000313" key="2">
    <source>
        <dbReference type="EMBL" id="KAF5841604.1"/>
    </source>
</evidence>
<feature type="coiled-coil region" evidence="1">
    <location>
        <begin position="352"/>
        <end position="386"/>
    </location>
</feature>
<name>A0ABQ7H422_DUNSA</name>